<comment type="caution">
    <text evidence="2">The sequence shown here is derived from an EMBL/GenBank/DDBJ whole genome shotgun (WGS) entry which is preliminary data.</text>
</comment>
<gene>
    <name evidence="2" type="ORF">SAMN05216268_14110</name>
</gene>
<evidence type="ECO:0000313" key="3">
    <source>
        <dbReference type="Proteomes" id="UP000184388"/>
    </source>
</evidence>
<dbReference type="Proteomes" id="UP000184388">
    <property type="component" value="Unassembled WGS sequence"/>
</dbReference>
<evidence type="ECO:0000313" key="2">
    <source>
        <dbReference type="EMBL" id="SHN33898.1"/>
    </source>
</evidence>
<dbReference type="EMBL" id="FRBK01000041">
    <property type="protein sequence ID" value="SHN33898.1"/>
    <property type="molecule type" value="Genomic_DNA"/>
</dbReference>
<feature type="compositionally biased region" description="Polar residues" evidence="1">
    <location>
        <begin position="107"/>
        <end position="122"/>
    </location>
</feature>
<dbReference type="AlphaFoldDB" id="A0A9X8N9I1"/>
<reference evidence="3" key="1">
    <citation type="submission" date="2016-11" db="EMBL/GenBank/DDBJ databases">
        <authorList>
            <person name="Jaros S."/>
            <person name="Januszkiewicz K."/>
            <person name="Wedrychowicz H."/>
        </authorList>
    </citation>
    <scope>NUCLEOTIDE SEQUENCE [LARGE SCALE GENOMIC DNA]</scope>
    <source>
        <strain evidence="3">CGMCC 4.3555</strain>
    </source>
</reference>
<protein>
    <submittedName>
        <fullName evidence="2">Uncharacterized protein</fullName>
    </submittedName>
</protein>
<evidence type="ECO:0000256" key="1">
    <source>
        <dbReference type="SAM" id="MobiDB-lite"/>
    </source>
</evidence>
<feature type="compositionally biased region" description="Polar residues" evidence="1">
    <location>
        <begin position="64"/>
        <end position="85"/>
    </location>
</feature>
<sequence>MLVPPNIPEFRMRDFWAGASSVQDAYQFDTRPVNIVSGTSKFKTWNFRADPDQDNHIWPHLNGKKNSNSSFPSTGQNSPETNTPRTGDGWASIGGQKFDGKSKKCPNYNNKSGHDSSNQQIFTSGNDLREYDAESVEYVDKGQGRWEIPSRGSKRIIAEFSPGTHQLVRTWLTRDHYCTFQPI</sequence>
<organism evidence="2 3">
    <name type="scientific">Streptomyces yunnanensis</name>
    <dbReference type="NCBI Taxonomy" id="156453"/>
    <lineage>
        <taxon>Bacteria</taxon>
        <taxon>Bacillati</taxon>
        <taxon>Actinomycetota</taxon>
        <taxon>Actinomycetes</taxon>
        <taxon>Kitasatosporales</taxon>
        <taxon>Streptomycetaceae</taxon>
        <taxon>Streptomyces</taxon>
    </lineage>
</organism>
<accession>A0A9X8N9I1</accession>
<feature type="region of interest" description="Disordered" evidence="1">
    <location>
        <begin position="55"/>
        <end position="122"/>
    </location>
</feature>
<name>A0A9X8N9I1_9ACTN</name>
<proteinExistence type="predicted"/>